<dbReference type="PANTHER" id="PTHR32182">
    <property type="entry name" value="DNA REPLICATION AND REPAIR PROTEIN RECF"/>
    <property type="match status" value="1"/>
</dbReference>
<dbReference type="InterPro" id="IPR003395">
    <property type="entry name" value="RecF/RecN/SMC_N"/>
</dbReference>
<protein>
    <submittedName>
        <fullName evidence="3">AAA family ATPase</fullName>
    </submittedName>
</protein>
<dbReference type="RefSeq" id="WP_349278018.1">
    <property type="nucleotide sequence ID" value="NZ_CBCSCU010000009.1"/>
</dbReference>
<dbReference type="Gene3D" id="3.40.50.300">
    <property type="entry name" value="P-loop containing nucleotide triphosphate hydrolases"/>
    <property type="match status" value="2"/>
</dbReference>
<accession>A0AAU7LP61</accession>
<proteinExistence type="predicted"/>
<organism evidence="3">
    <name type="scientific">Polaromonas hydrogenivorans</name>
    <dbReference type="NCBI Taxonomy" id="335476"/>
    <lineage>
        <taxon>Bacteria</taxon>
        <taxon>Pseudomonadati</taxon>
        <taxon>Pseudomonadota</taxon>
        <taxon>Betaproteobacteria</taxon>
        <taxon>Burkholderiales</taxon>
        <taxon>Comamonadaceae</taxon>
        <taxon>Polaromonas</taxon>
    </lineage>
</organism>
<dbReference type="SUPFAM" id="SSF52540">
    <property type="entry name" value="P-loop containing nucleoside triphosphate hydrolases"/>
    <property type="match status" value="1"/>
</dbReference>
<gene>
    <name evidence="3" type="ORF">ABLV49_16180</name>
</gene>
<dbReference type="Pfam" id="PF13304">
    <property type="entry name" value="AAA_21"/>
    <property type="match status" value="1"/>
</dbReference>
<feature type="domain" description="ATPase AAA-type core" evidence="2">
    <location>
        <begin position="221"/>
        <end position="396"/>
    </location>
</feature>
<dbReference type="GO" id="GO:0006302">
    <property type="term" value="P:double-strand break repair"/>
    <property type="evidence" value="ECO:0007669"/>
    <property type="project" value="TreeGrafter"/>
</dbReference>
<dbReference type="GO" id="GO:0005524">
    <property type="term" value="F:ATP binding"/>
    <property type="evidence" value="ECO:0007669"/>
    <property type="project" value="InterPro"/>
</dbReference>
<dbReference type="GO" id="GO:0016887">
    <property type="term" value="F:ATP hydrolysis activity"/>
    <property type="evidence" value="ECO:0007669"/>
    <property type="project" value="InterPro"/>
</dbReference>
<dbReference type="InterPro" id="IPR003959">
    <property type="entry name" value="ATPase_AAA_core"/>
</dbReference>
<sequence length="483" mass="53084">MLTRLKVKGFKNLVDVDVRFGPFTCIAGPNGAGKSNLFDAITFLGDLASMPIMKAASRARGTNGRISDFHSLFFKNSQGNFLPMVFIAEMIVPSKVIDDFDRTATPTATFLEYTLELRLSETHADSSPADPIYIEQERLLAINSSEAAKHLGFDPEPGWIKKHIFGPGPRRTAFISTEMSGHPSQPAIRLFGDQTKKGGPPFLVPARKSPQTIVSGANSSSHPTALAARSELRSWRLLQLEPSALRRFDDFGDDPYITSTGEHLPGALMRLDNHAEVSQRLSELLPDIVSVDVDADEKRQVKTLLLTMKNKETYTASSLSDGTLRFLALAVLALDPEFGGLLCMEEPENGIHPSRIPQMLRLVRSLSQEVETDDDEKSVPSIRQLIINTHSPLVVAELRDDELLFAETLKMKGKAFVDFKPLQDTWRQNASGAKGAELITRGEISYYLDGQLGATRSNGNAPLVGRFAKSASSTPDLFQQTKS</sequence>
<dbReference type="AlphaFoldDB" id="A0AAU7LP61"/>
<dbReference type="EMBL" id="CP157675">
    <property type="protein sequence ID" value="XBP69416.1"/>
    <property type="molecule type" value="Genomic_DNA"/>
</dbReference>
<dbReference type="Pfam" id="PF02463">
    <property type="entry name" value="SMC_N"/>
    <property type="match status" value="1"/>
</dbReference>
<evidence type="ECO:0000313" key="3">
    <source>
        <dbReference type="EMBL" id="XBP69416.1"/>
    </source>
</evidence>
<dbReference type="GO" id="GO:0000731">
    <property type="term" value="P:DNA synthesis involved in DNA repair"/>
    <property type="evidence" value="ECO:0007669"/>
    <property type="project" value="TreeGrafter"/>
</dbReference>
<evidence type="ECO:0000259" key="1">
    <source>
        <dbReference type="Pfam" id="PF02463"/>
    </source>
</evidence>
<feature type="domain" description="RecF/RecN/SMC N-terminal" evidence="1">
    <location>
        <begin position="1"/>
        <end position="45"/>
    </location>
</feature>
<dbReference type="InterPro" id="IPR027417">
    <property type="entry name" value="P-loop_NTPase"/>
</dbReference>
<evidence type="ECO:0000259" key="2">
    <source>
        <dbReference type="Pfam" id="PF13304"/>
    </source>
</evidence>
<reference evidence="3" key="1">
    <citation type="submission" date="2024-05" db="EMBL/GenBank/DDBJ databases">
        <authorList>
            <person name="Bunk B."/>
            <person name="Swiderski J."/>
            <person name="Sproer C."/>
            <person name="Thiel V."/>
        </authorList>
    </citation>
    <scope>NUCLEOTIDE SEQUENCE</scope>
    <source>
        <strain evidence="3">DSM 17735</strain>
    </source>
</reference>
<dbReference type="PANTHER" id="PTHR32182:SF22">
    <property type="entry name" value="ATP-DEPENDENT ENDONUCLEASE, OLD FAMILY-RELATED"/>
    <property type="match status" value="1"/>
</dbReference>
<name>A0AAU7LP61_9BURK</name>